<gene>
    <name evidence="2" type="ORF">BKG73_16630</name>
    <name evidence="3" type="ORF">BST43_07645</name>
</gene>
<evidence type="ECO:0000313" key="5">
    <source>
        <dbReference type="Proteomes" id="UP000192434"/>
    </source>
</evidence>
<dbReference type="KEGG" id="msao:MYCSP_07245"/>
<dbReference type="AlphaFoldDB" id="A0A1S1JLK3"/>
<dbReference type="EMBL" id="MVII01000007">
    <property type="protein sequence ID" value="ORB59533.1"/>
    <property type="molecule type" value="Genomic_DNA"/>
</dbReference>
<keyword evidence="1" id="KW-1133">Transmembrane helix</keyword>
<organism evidence="3 5">
    <name type="scientific">Mycobacteroides saopaulense</name>
    <dbReference type="NCBI Taxonomy" id="1578165"/>
    <lineage>
        <taxon>Bacteria</taxon>
        <taxon>Bacillati</taxon>
        <taxon>Actinomycetota</taxon>
        <taxon>Actinomycetes</taxon>
        <taxon>Mycobacteriales</taxon>
        <taxon>Mycobacteriaceae</taxon>
        <taxon>Mycobacteroides</taxon>
    </lineage>
</organism>
<reference evidence="3 5" key="2">
    <citation type="submission" date="2016-12" db="EMBL/GenBank/DDBJ databases">
        <title>The new phylogeny of genus Mycobacterium.</title>
        <authorList>
            <person name="Tortoli E."/>
            <person name="Trovato A."/>
            <person name="Cirillo D.M."/>
        </authorList>
    </citation>
    <scope>NUCLEOTIDE SEQUENCE [LARGE SCALE GENOMIC DNA]</scope>
    <source>
        <strain evidence="3 5">CCUG 66554</strain>
    </source>
</reference>
<dbReference type="STRING" id="1578165.BKG68_11940"/>
<evidence type="ECO:0000313" key="3">
    <source>
        <dbReference type="EMBL" id="ORB59533.1"/>
    </source>
</evidence>
<sequence>MLLGAATVACGGALWGASCPGGDFFLLLLVGYAAVAIAIVWVLRTACHLALRRAGSGEARASWLRVSAVPVVIAMTLLAIGGDVPMRLRFAQARGAFEGIVRSIQEGRPAPTVVRLGTYRVRSVSSRGPNIYFVVDGGGFLTDEGFVYLPHGAPQKSEIGERTWVRHFGGDWYTFSADMF</sequence>
<keyword evidence="1" id="KW-0812">Transmembrane</keyword>
<keyword evidence="1" id="KW-0472">Membrane</keyword>
<proteinExistence type="predicted"/>
<accession>A0A1S1JLK3</accession>
<feature type="transmembrane region" description="Helical" evidence="1">
    <location>
        <begin position="26"/>
        <end position="51"/>
    </location>
</feature>
<dbReference type="EMBL" id="MLIH01000027">
    <property type="protein sequence ID" value="OHU08666.1"/>
    <property type="molecule type" value="Genomic_DNA"/>
</dbReference>
<evidence type="ECO:0008006" key="6">
    <source>
        <dbReference type="Google" id="ProtNLM"/>
    </source>
</evidence>
<dbReference type="Proteomes" id="UP000179621">
    <property type="component" value="Unassembled WGS sequence"/>
</dbReference>
<dbReference type="Proteomes" id="UP000192434">
    <property type="component" value="Unassembled WGS sequence"/>
</dbReference>
<feature type="transmembrane region" description="Helical" evidence="1">
    <location>
        <begin position="63"/>
        <end position="82"/>
    </location>
</feature>
<evidence type="ECO:0000313" key="4">
    <source>
        <dbReference type="Proteomes" id="UP000179621"/>
    </source>
</evidence>
<name>A0A1S1JLK3_9MYCO</name>
<evidence type="ECO:0000313" key="2">
    <source>
        <dbReference type="EMBL" id="OHU08666.1"/>
    </source>
</evidence>
<comment type="caution">
    <text evidence="3">The sequence shown here is derived from an EMBL/GenBank/DDBJ whole genome shotgun (WGS) entry which is preliminary data.</text>
</comment>
<keyword evidence="4" id="KW-1185">Reference proteome</keyword>
<protein>
    <recommendedName>
        <fullName evidence="6">DUF1109 domain-containing protein</fullName>
    </recommendedName>
</protein>
<reference evidence="2 4" key="1">
    <citation type="submission" date="2016-10" db="EMBL/GenBank/DDBJ databases">
        <title>Evaluation of Human, Animal and Environmental Mycobacterium chelonae Isolates by Core Genome Phylogenomic Analysis, Targeted Gene Comparison, and Anti-microbial Susceptibility Patterns: A Tale of Mistaken Identities.</title>
        <authorList>
            <person name="Fogelson S.B."/>
            <person name="Camus A.C."/>
            <person name="Lorenz W."/>
            <person name="Vasireddy R."/>
            <person name="Vasireddy S."/>
            <person name="Smith T."/>
            <person name="Brown-Elliott B.A."/>
            <person name="Wallace R.J.Jr."/>
            <person name="Hasan N.A."/>
            <person name="Reischl U."/>
            <person name="Sanchez S."/>
        </authorList>
    </citation>
    <scope>NUCLEOTIDE SEQUENCE [LARGE SCALE GENOMIC DNA]</scope>
    <source>
        <strain evidence="2 4">8528</strain>
    </source>
</reference>
<evidence type="ECO:0000256" key="1">
    <source>
        <dbReference type="SAM" id="Phobius"/>
    </source>
</evidence>